<dbReference type="InterPro" id="IPR043128">
    <property type="entry name" value="Rev_trsase/Diguanyl_cyclase"/>
</dbReference>
<sequence>MDGIIWVELGMFLILLALYLYIFASSSITALHRSYLLLHLLFMVWPITQFASFTTTDVRYKHFYLQGSYISLSLLGLAWLIFIIHLTGRFHLFHSKRNRLFLIPALLSVVLVIMNPANQFITFEYGVQFGKIQQAGILYWVMIGQLLFYMGCNYYLMFTSMRDTNSARQKMIVRTALIGLNMFVMFALSDLIINVIFKSVIDGFIPLTSIGFVVAACYFVYAITRNKVFDMIHIVQRDAINTMGMGVIVLDEHQMVVDMNKGVYPYLRLRVGEIFDEKLLEKQVSDPTFHQLKYFFSMQRAKSYERIEHAIAFGAHPQKHLIIQSAPIVDKRNKLLGRVITLQDVTEMRHLVEEANRKNTLLEERNKQLLLMQKELFEANKKLEHMAITDSLTGIYNRRYIMEQLEDRLRQFTDGHAPFSIFIIDLDFFKTINDKYSHLVGDYILQKTVAVIRKELSSHHLFARYGGEEFIVYLPETNMEQAIHIAENIRMKVALHEIYVEKITESLAVTVSIGITMIENVHLWKEKDVKLILRDIIHVADDALYEAKAHGRNKVVSRIF</sequence>
<comment type="caution">
    <text evidence="4">The sequence shown here is derived from an EMBL/GenBank/DDBJ whole genome shotgun (WGS) entry which is preliminary data.</text>
</comment>
<dbReference type="RefSeq" id="WP_377769866.1">
    <property type="nucleotide sequence ID" value="NZ_JBHUHO010000010.1"/>
</dbReference>
<feature type="transmembrane region" description="Helical" evidence="2">
    <location>
        <begin position="203"/>
        <end position="223"/>
    </location>
</feature>
<dbReference type="Pfam" id="PF16927">
    <property type="entry name" value="HisKA_7TM"/>
    <property type="match status" value="1"/>
</dbReference>
<dbReference type="PANTHER" id="PTHR45138">
    <property type="entry name" value="REGULATORY COMPONENTS OF SENSORY TRANSDUCTION SYSTEM"/>
    <property type="match status" value="1"/>
</dbReference>
<proteinExistence type="predicted"/>
<dbReference type="SMART" id="SM00267">
    <property type="entry name" value="GGDEF"/>
    <property type="match status" value="1"/>
</dbReference>
<accession>A0ABW4YGH8</accession>
<dbReference type="Pfam" id="PF00990">
    <property type="entry name" value="GGDEF"/>
    <property type="match status" value="1"/>
</dbReference>
<dbReference type="InterPro" id="IPR029787">
    <property type="entry name" value="Nucleotide_cyclase"/>
</dbReference>
<dbReference type="CDD" id="cd01949">
    <property type="entry name" value="GGDEF"/>
    <property type="match status" value="1"/>
</dbReference>
<evidence type="ECO:0000256" key="2">
    <source>
        <dbReference type="SAM" id="Phobius"/>
    </source>
</evidence>
<feature type="transmembrane region" description="Helical" evidence="2">
    <location>
        <begin position="137"/>
        <end position="156"/>
    </location>
</feature>
<dbReference type="EMBL" id="JBHUHO010000010">
    <property type="protein sequence ID" value="MFD2114841.1"/>
    <property type="molecule type" value="Genomic_DNA"/>
</dbReference>
<dbReference type="PANTHER" id="PTHR45138:SF9">
    <property type="entry name" value="DIGUANYLATE CYCLASE DGCM-RELATED"/>
    <property type="match status" value="1"/>
</dbReference>
<evidence type="ECO:0000313" key="5">
    <source>
        <dbReference type="Proteomes" id="UP001597362"/>
    </source>
</evidence>
<keyword evidence="2" id="KW-1133">Transmembrane helix</keyword>
<reference evidence="5" key="1">
    <citation type="journal article" date="2019" name="Int. J. Syst. Evol. Microbiol.">
        <title>The Global Catalogue of Microorganisms (GCM) 10K type strain sequencing project: providing services to taxonomists for standard genome sequencing and annotation.</title>
        <authorList>
            <consortium name="The Broad Institute Genomics Platform"/>
            <consortium name="The Broad Institute Genome Sequencing Center for Infectious Disease"/>
            <person name="Wu L."/>
            <person name="Ma J."/>
        </authorList>
    </citation>
    <scope>NUCLEOTIDE SEQUENCE [LARGE SCALE GENOMIC DNA]</scope>
    <source>
        <strain evidence="5">GH52</strain>
    </source>
</reference>
<evidence type="ECO:0000259" key="3">
    <source>
        <dbReference type="PROSITE" id="PS50887"/>
    </source>
</evidence>
<name>A0ABW4YGH8_9BACL</name>
<keyword evidence="4" id="KW-0808">Transferase</keyword>
<feature type="transmembrane region" description="Helical" evidence="2">
    <location>
        <begin position="177"/>
        <end position="197"/>
    </location>
</feature>
<dbReference type="Gene3D" id="3.30.70.270">
    <property type="match status" value="1"/>
</dbReference>
<dbReference type="InterPro" id="IPR031621">
    <property type="entry name" value="HisKA_7TM"/>
</dbReference>
<evidence type="ECO:0000313" key="4">
    <source>
        <dbReference type="EMBL" id="MFD2114841.1"/>
    </source>
</evidence>
<feature type="transmembrane region" description="Helical" evidence="2">
    <location>
        <begin position="36"/>
        <end position="55"/>
    </location>
</feature>
<evidence type="ECO:0000256" key="1">
    <source>
        <dbReference type="SAM" id="Coils"/>
    </source>
</evidence>
<keyword evidence="4" id="KW-0548">Nucleotidyltransferase</keyword>
<dbReference type="Gene3D" id="3.30.450.20">
    <property type="entry name" value="PAS domain"/>
    <property type="match status" value="1"/>
</dbReference>
<dbReference type="SUPFAM" id="SSF55785">
    <property type="entry name" value="PYP-like sensor domain (PAS domain)"/>
    <property type="match status" value="1"/>
</dbReference>
<dbReference type="InterPro" id="IPR000160">
    <property type="entry name" value="GGDEF_dom"/>
</dbReference>
<feature type="domain" description="GGDEF" evidence="3">
    <location>
        <begin position="417"/>
        <end position="560"/>
    </location>
</feature>
<dbReference type="SUPFAM" id="SSF55073">
    <property type="entry name" value="Nucleotide cyclase"/>
    <property type="match status" value="1"/>
</dbReference>
<dbReference type="NCBIfam" id="TIGR00254">
    <property type="entry name" value="GGDEF"/>
    <property type="match status" value="1"/>
</dbReference>
<dbReference type="GO" id="GO:0052621">
    <property type="term" value="F:diguanylate cyclase activity"/>
    <property type="evidence" value="ECO:0007669"/>
    <property type="project" value="UniProtKB-EC"/>
</dbReference>
<feature type="transmembrane region" description="Helical" evidence="2">
    <location>
        <begin position="67"/>
        <end position="88"/>
    </location>
</feature>
<dbReference type="EC" id="2.7.7.65" evidence="4"/>
<feature type="coiled-coil region" evidence="1">
    <location>
        <begin position="345"/>
        <end position="372"/>
    </location>
</feature>
<keyword evidence="5" id="KW-1185">Reference proteome</keyword>
<gene>
    <name evidence="4" type="ORF">ACFSJH_03685</name>
</gene>
<feature type="transmembrane region" description="Helical" evidence="2">
    <location>
        <begin position="100"/>
        <end position="117"/>
    </location>
</feature>
<feature type="transmembrane region" description="Helical" evidence="2">
    <location>
        <begin position="6"/>
        <end position="24"/>
    </location>
</feature>
<dbReference type="PROSITE" id="PS50887">
    <property type="entry name" value="GGDEF"/>
    <property type="match status" value="1"/>
</dbReference>
<dbReference type="InterPro" id="IPR050469">
    <property type="entry name" value="Diguanylate_Cyclase"/>
</dbReference>
<keyword evidence="2" id="KW-0472">Membrane</keyword>
<dbReference type="Proteomes" id="UP001597362">
    <property type="component" value="Unassembled WGS sequence"/>
</dbReference>
<dbReference type="InterPro" id="IPR035965">
    <property type="entry name" value="PAS-like_dom_sf"/>
</dbReference>
<keyword evidence="2" id="KW-0812">Transmembrane</keyword>
<protein>
    <submittedName>
        <fullName evidence="4">Diguanylate cyclase</fullName>
        <ecNumber evidence="4">2.7.7.65</ecNumber>
    </submittedName>
</protein>
<keyword evidence="1" id="KW-0175">Coiled coil</keyword>
<organism evidence="4 5">
    <name type="scientific">Paenibacillus yanchengensis</name>
    <dbReference type="NCBI Taxonomy" id="2035833"/>
    <lineage>
        <taxon>Bacteria</taxon>
        <taxon>Bacillati</taxon>
        <taxon>Bacillota</taxon>
        <taxon>Bacilli</taxon>
        <taxon>Bacillales</taxon>
        <taxon>Paenibacillaceae</taxon>
        <taxon>Paenibacillus</taxon>
    </lineage>
</organism>